<dbReference type="EMBL" id="KL142369">
    <property type="protein sequence ID" value="KDR83022.1"/>
    <property type="molecule type" value="Genomic_DNA"/>
</dbReference>
<evidence type="ECO:0008006" key="4">
    <source>
        <dbReference type="Google" id="ProtNLM"/>
    </source>
</evidence>
<keyword evidence="1" id="KW-0472">Membrane</keyword>
<protein>
    <recommendedName>
        <fullName evidence="4">G-protein coupled receptors family 1 profile domain-containing protein</fullName>
    </recommendedName>
</protein>
<organism evidence="2 3">
    <name type="scientific">Galerina marginata (strain CBS 339.88)</name>
    <dbReference type="NCBI Taxonomy" id="685588"/>
    <lineage>
        <taxon>Eukaryota</taxon>
        <taxon>Fungi</taxon>
        <taxon>Dikarya</taxon>
        <taxon>Basidiomycota</taxon>
        <taxon>Agaricomycotina</taxon>
        <taxon>Agaricomycetes</taxon>
        <taxon>Agaricomycetidae</taxon>
        <taxon>Agaricales</taxon>
        <taxon>Agaricineae</taxon>
        <taxon>Strophariaceae</taxon>
        <taxon>Galerina</taxon>
    </lineage>
</organism>
<feature type="transmembrane region" description="Helical" evidence="1">
    <location>
        <begin position="92"/>
        <end position="115"/>
    </location>
</feature>
<feature type="transmembrane region" description="Helical" evidence="1">
    <location>
        <begin position="121"/>
        <end position="147"/>
    </location>
</feature>
<keyword evidence="3" id="KW-1185">Reference proteome</keyword>
<keyword evidence="1" id="KW-0812">Transmembrane</keyword>
<feature type="transmembrane region" description="Helical" evidence="1">
    <location>
        <begin position="197"/>
        <end position="218"/>
    </location>
</feature>
<sequence length="246" mass="28179">MRRFLVIFITSMFLISTVAIITTLVLNIVYPTTIFLSFSPESLNRNLCETYRCFPMRLLENCCVTLAIWASDGFRIWRCIILYNGISTLRRVIFLAFCFLLMFLSFAVGLVYMFLFTRTTLSLALFSSITLIINVTITTFIVARLLYHWRYIHDVLGPGHGSRYMKIVAMSIESASLIVVFNLVFIALVLIKFESNASFILLQMMVQVYVISPFLIVFRVAYNKASGSPTTGFRTQNAEEIVKIEI</sequence>
<evidence type="ECO:0000313" key="3">
    <source>
        <dbReference type="Proteomes" id="UP000027222"/>
    </source>
</evidence>
<dbReference type="AlphaFoldDB" id="A0A067TL25"/>
<dbReference type="OrthoDB" id="3267806at2759"/>
<dbReference type="STRING" id="685588.A0A067TL25"/>
<name>A0A067TL25_GALM3</name>
<feature type="transmembrane region" description="Helical" evidence="1">
    <location>
        <begin position="167"/>
        <end position="191"/>
    </location>
</feature>
<evidence type="ECO:0000256" key="1">
    <source>
        <dbReference type="SAM" id="Phobius"/>
    </source>
</evidence>
<dbReference type="Proteomes" id="UP000027222">
    <property type="component" value="Unassembled WGS sequence"/>
</dbReference>
<accession>A0A067TL25</accession>
<proteinExistence type="predicted"/>
<reference evidence="3" key="1">
    <citation type="journal article" date="2014" name="Proc. Natl. Acad. Sci. U.S.A.">
        <title>Extensive sampling of basidiomycete genomes demonstrates inadequacy of the white-rot/brown-rot paradigm for wood decay fungi.</title>
        <authorList>
            <person name="Riley R."/>
            <person name="Salamov A.A."/>
            <person name="Brown D.W."/>
            <person name="Nagy L.G."/>
            <person name="Floudas D."/>
            <person name="Held B.W."/>
            <person name="Levasseur A."/>
            <person name="Lombard V."/>
            <person name="Morin E."/>
            <person name="Otillar R."/>
            <person name="Lindquist E.A."/>
            <person name="Sun H."/>
            <person name="LaButti K.M."/>
            <person name="Schmutz J."/>
            <person name="Jabbour D."/>
            <person name="Luo H."/>
            <person name="Baker S.E."/>
            <person name="Pisabarro A.G."/>
            <person name="Walton J.D."/>
            <person name="Blanchette R.A."/>
            <person name="Henrissat B."/>
            <person name="Martin F."/>
            <person name="Cullen D."/>
            <person name="Hibbett D.S."/>
            <person name="Grigoriev I.V."/>
        </authorList>
    </citation>
    <scope>NUCLEOTIDE SEQUENCE [LARGE SCALE GENOMIC DNA]</scope>
    <source>
        <strain evidence="3">CBS 339.88</strain>
    </source>
</reference>
<dbReference type="HOGENOM" id="CLU_044614_5_0_1"/>
<keyword evidence="1" id="KW-1133">Transmembrane helix</keyword>
<feature type="transmembrane region" description="Helical" evidence="1">
    <location>
        <begin position="6"/>
        <end position="30"/>
    </location>
</feature>
<evidence type="ECO:0000313" key="2">
    <source>
        <dbReference type="EMBL" id="KDR83022.1"/>
    </source>
</evidence>
<gene>
    <name evidence="2" type="ORF">GALMADRAFT_863900</name>
</gene>